<name>A0ACC0NFC6_RHOML</name>
<evidence type="ECO:0000313" key="1">
    <source>
        <dbReference type="EMBL" id="KAI8551789.1"/>
    </source>
</evidence>
<comment type="caution">
    <text evidence="1">The sequence shown here is derived from an EMBL/GenBank/DDBJ whole genome shotgun (WGS) entry which is preliminary data.</text>
</comment>
<evidence type="ECO:0000313" key="2">
    <source>
        <dbReference type="Proteomes" id="UP001062846"/>
    </source>
</evidence>
<gene>
    <name evidence="1" type="ORF">RHMOL_Rhmol06G0214400</name>
</gene>
<dbReference type="Proteomes" id="UP001062846">
    <property type="component" value="Chromosome 6"/>
</dbReference>
<keyword evidence="2" id="KW-1185">Reference proteome</keyword>
<sequence length="59" mass="6734">MTCRSESSAWFRLSSPRTNPPRSHPFAQESGRRSAGLPAEGIRCLLWWNDLMADFNLQP</sequence>
<dbReference type="EMBL" id="CM046393">
    <property type="protein sequence ID" value="KAI8551789.1"/>
    <property type="molecule type" value="Genomic_DNA"/>
</dbReference>
<organism evidence="1 2">
    <name type="scientific">Rhododendron molle</name>
    <name type="common">Chinese azalea</name>
    <name type="synonym">Azalea mollis</name>
    <dbReference type="NCBI Taxonomy" id="49168"/>
    <lineage>
        <taxon>Eukaryota</taxon>
        <taxon>Viridiplantae</taxon>
        <taxon>Streptophyta</taxon>
        <taxon>Embryophyta</taxon>
        <taxon>Tracheophyta</taxon>
        <taxon>Spermatophyta</taxon>
        <taxon>Magnoliopsida</taxon>
        <taxon>eudicotyledons</taxon>
        <taxon>Gunneridae</taxon>
        <taxon>Pentapetalae</taxon>
        <taxon>asterids</taxon>
        <taxon>Ericales</taxon>
        <taxon>Ericaceae</taxon>
        <taxon>Ericoideae</taxon>
        <taxon>Rhodoreae</taxon>
        <taxon>Rhododendron</taxon>
    </lineage>
</organism>
<protein>
    <submittedName>
        <fullName evidence="1">Uncharacterized protein</fullName>
    </submittedName>
</protein>
<reference evidence="1" key="1">
    <citation type="submission" date="2022-02" db="EMBL/GenBank/DDBJ databases">
        <title>Plant Genome Project.</title>
        <authorList>
            <person name="Zhang R.-G."/>
        </authorList>
    </citation>
    <scope>NUCLEOTIDE SEQUENCE</scope>
    <source>
        <strain evidence="1">AT1</strain>
    </source>
</reference>
<accession>A0ACC0NFC6</accession>
<proteinExistence type="predicted"/>